<dbReference type="InterPro" id="IPR050113">
    <property type="entry name" value="Ub_conjugating_enzyme"/>
</dbReference>
<dbReference type="EMBL" id="ABEU02000007">
    <property type="protein sequence ID" value="PNR51621.1"/>
    <property type="molecule type" value="Genomic_DNA"/>
</dbReference>
<keyword evidence="1" id="KW-1133">Transmembrane helix</keyword>
<sequence>MAEERYNMKNPAVKRILQEVKEMQNNPSADYMSLPLEDNIFEWHFAIRGPSDSEFEGGIYHGRIQLPPEYPFKPPAFMLLTPNGRFETQTKICLSISQHHPEHWQPSWSVRTALVALIAFMPTKPDGALGSLDYTKEERRKLAINSRLSAPKFGNAERQALINEIHQYMTKQSPPVPEVPLASKETETAGAIEDADEDDGESVEALIAEGSRISEELVTDAVVENVHEVHVNANAGPLAVSFSADYQLAPPAIPIGDAATLAQQNLLCDVHPSQASSGPAVATQVRPPVQQPPSDFTLTMLAIALAIAILALIVHKLMKSRGIPNSVDSMPPKKVLYL</sequence>
<dbReference type="PROSITE" id="PS50127">
    <property type="entry name" value="UBC_2"/>
    <property type="match status" value="1"/>
</dbReference>
<dbReference type="Proteomes" id="UP000006727">
    <property type="component" value="Chromosome 7"/>
</dbReference>
<dbReference type="EnsemblPlants" id="Pp3c7_24370V3.3">
    <property type="protein sequence ID" value="Pp3c7_24370V3.3"/>
    <property type="gene ID" value="Pp3c7_24370"/>
</dbReference>
<dbReference type="AlphaFoldDB" id="A0A2K1KCY2"/>
<protein>
    <recommendedName>
        <fullName evidence="2">UBC core domain-containing protein</fullName>
    </recommendedName>
</protein>
<reference evidence="3 5" key="1">
    <citation type="journal article" date="2008" name="Science">
        <title>The Physcomitrella genome reveals evolutionary insights into the conquest of land by plants.</title>
        <authorList>
            <person name="Rensing S."/>
            <person name="Lang D."/>
            <person name="Zimmer A."/>
            <person name="Terry A."/>
            <person name="Salamov A."/>
            <person name="Shapiro H."/>
            <person name="Nishiyama T."/>
            <person name="Perroud P.-F."/>
            <person name="Lindquist E."/>
            <person name="Kamisugi Y."/>
            <person name="Tanahashi T."/>
            <person name="Sakakibara K."/>
            <person name="Fujita T."/>
            <person name="Oishi K."/>
            <person name="Shin-I T."/>
            <person name="Kuroki Y."/>
            <person name="Toyoda A."/>
            <person name="Suzuki Y."/>
            <person name="Hashimoto A."/>
            <person name="Yamaguchi K."/>
            <person name="Sugano A."/>
            <person name="Kohara Y."/>
            <person name="Fujiyama A."/>
            <person name="Anterola A."/>
            <person name="Aoki S."/>
            <person name="Ashton N."/>
            <person name="Barbazuk W.B."/>
            <person name="Barker E."/>
            <person name="Bennetzen J."/>
            <person name="Bezanilla M."/>
            <person name="Blankenship R."/>
            <person name="Cho S.H."/>
            <person name="Dutcher S."/>
            <person name="Estelle M."/>
            <person name="Fawcett J.A."/>
            <person name="Gundlach H."/>
            <person name="Hanada K."/>
            <person name="Heyl A."/>
            <person name="Hicks K.A."/>
            <person name="Hugh J."/>
            <person name="Lohr M."/>
            <person name="Mayer K."/>
            <person name="Melkozernov A."/>
            <person name="Murata T."/>
            <person name="Nelson D."/>
            <person name="Pils B."/>
            <person name="Prigge M."/>
            <person name="Reiss B."/>
            <person name="Renner T."/>
            <person name="Rombauts S."/>
            <person name="Rushton P."/>
            <person name="Sanderfoot A."/>
            <person name="Schween G."/>
            <person name="Shiu S.-H."/>
            <person name="Stueber K."/>
            <person name="Theodoulou F.L."/>
            <person name="Tu H."/>
            <person name="Van de Peer Y."/>
            <person name="Verrier P.J."/>
            <person name="Waters E."/>
            <person name="Wood A."/>
            <person name="Yang L."/>
            <person name="Cove D."/>
            <person name="Cuming A."/>
            <person name="Hasebe M."/>
            <person name="Lucas S."/>
            <person name="Mishler D.B."/>
            <person name="Reski R."/>
            <person name="Grigoriev I."/>
            <person name="Quatrano R.S."/>
            <person name="Boore J.L."/>
        </authorList>
    </citation>
    <scope>NUCLEOTIDE SEQUENCE [LARGE SCALE GENOMIC DNA]</scope>
    <source>
        <strain evidence="4 5">cv. Gransden 2004</strain>
    </source>
</reference>
<dbReference type="GO" id="GO:0048471">
    <property type="term" value="C:perinuclear region of cytoplasm"/>
    <property type="evidence" value="ECO:0007669"/>
    <property type="project" value="EnsemblPlants"/>
</dbReference>
<dbReference type="OrthoDB" id="1158011at2759"/>
<evidence type="ECO:0000313" key="5">
    <source>
        <dbReference type="Proteomes" id="UP000006727"/>
    </source>
</evidence>
<keyword evidence="5" id="KW-1185">Reference proteome</keyword>
<dbReference type="GO" id="GO:0005783">
    <property type="term" value="C:endoplasmic reticulum"/>
    <property type="evidence" value="ECO:0007669"/>
    <property type="project" value="EnsemblPlants"/>
</dbReference>
<proteinExistence type="predicted"/>
<keyword evidence="1" id="KW-0812">Transmembrane</keyword>
<dbReference type="InterPro" id="IPR000608">
    <property type="entry name" value="UBC"/>
</dbReference>
<evidence type="ECO:0000256" key="1">
    <source>
        <dbReference type="SAM" id="Phobius"/>
    </source>
</evidence>
<feature type="domain" description="UBC core" evidence="2">
    <location>
        <begin position="11"/>
        <end position="157"/>
    </location>
</feature>
<dbReference type="SMART" id="SM00212">
    <property type="entry name" value="UBCc"/>
    <property type="match status" value="1"/>
</dbReference>
<dbReference type="RefSeq" id="XP_024379518.1">
    <property type="nucleotide sequence ID" value="XM_024523750.2"/>
</dbReference>
<dbReference type="InterPro" id="IPR016135">
    <property type="entry name" value="UBQ-conjugating_enzyme/RWD"/>
</dbReference>
<gene>
    <name evidence="4" type="primary">LOC112284188</name>
    <name evidence="3" type="ORF">PHYPA_010808</name>
</gene>
<organism evidence="3">
    <name type="scientific">Physcomitrium patens</name>
    <name type="common">Spreading-leaved earth moss</name>
    <name type="synonym">Physcomitrella patens</name>
    <dbReference type="NCBI Taxonomy" id="3218"/>
    <lineage>
        <taxon>Eukaryota</taxon>
        <taxon>Viridiplantae</taxon>
        <taxon>Streptophyta</taxon>
        <taxon>Embryophyta</taxon>
        <taxon>Bryophyta</taxon>
        <taxon>Bryophytina</taxon>
        <taxon>Bryopsida</taxon>
        <taxon>Funariidae</taxon>
        <taxon>Funariales</taxon>
        <taxon>Funariaceae</taxon>
        <taxon>Physcomitrium</taxon>
    </lineage>
</organism>
<dbReference type="GO" id="GO:1902457">
    <property type="term" value="P:negative regulation of stomatal opening"/>
    <property type="evidence" value="ECO:0007669"/>
    <property type="project" value="EnsemblPlants"/>
</dbReference>
<dbReference type="FunFam" id="3.10.110.10:FF:000056">
    <property type="entry name" value="ubiquitin-conjugating enzyme E2 32"/>
    <property type="match status" value="1"/>
</dbReference>
<dbReference type="CDD" id="cd23799">
    <property type="entry name" value="UBCc_UBE2J"/>
    <property type="match status" value="1"/>
</dbReference>
<dbReference type="Gene3D" id="3.10.110.10">
    <property type="entry name" value="Ubiquitin Conjugating Enzyme"/>
    <property type="match status" value="1"/>
</dbReference>
<dbReference type="Gramene" id="Pp3c7_24370V3.4">
    <property type="protein sequence ID" value="Pp3c7_24370V3.4"/>
    <property type="gene ID" value="Pp3c7_24370"/>
</dbReference>
<dbReference type="Gramene" id="Pp3c7_24370V3.3">
    <property type="protein sequence ID" value="Pp3c7_24370V3.3"/>
    <property type="gene ID" value="Pp3c7_24370"/>
</dbReference>
<reference evidence="4" key="3">
    <citation type="submission" date="2020-12" db="UniProtKB">
        <authorList>
            <consortium name="EnsemblPlants"/>
        </authorList>
    </citation>
    <scope>IDENTIFICATION</scope>
</reference>
<dbReference type="EnsemblPlants" id="Pp3c7_24370V3.2">
    <property type="protein sequence ID" value="Pp3c7_24370V3.2"/>
    <property type="gene ID" value="Pp3c7_24370"/>
</dbReference>
<dbReference type="GO" id="GO:0042631">
    <property type="term" value="P:cellular response to water deprivation"/>
    <property type="evidence" value="ECO:0007669"/>
    <property type="project" value="EnsemblPlants"/>
</dbReference>
<dbReference type="GeneID" id="112284188"/>
<dbReference type="GO" id="GO:0000209">
    <property type="term" value="P:protein polyubiquitination"/>
    <property type="evidence" value="ECO:0000318"/>
    <property type="project" value="GO_Central"/>
</dbReference>
<reference evidence="3 5" key="2">
    <citation type="journal article" date="2018" name="Plant J.">
        <title>The Physcomitrella patens chromosome-scale assembly reveals moss genome structure and evolution.</title>
        <authorList>
            <person name="Lang D."/>
            <person name="Ullrich K.K."/>
            <person name="Murat F."/>
            <person name="Fuchs J."/>
            <person name="Jenkins J."/>
            <person name="Haas F.B."/>
            <person name="Piednoel M."/>
            <person name="Gundlach H."/>
            <person name="Van Bel M."/>
            <person name="Meyberg R."/>
            <person name="Vives C."/>
            <person name="Morata J."/>
            <person name="Symeonidi A."/>
            <person name="Hiss M."/>
            <person name="Muchero W."/>
            <person name="Kamisugi Y."/>
            <person name="Saleh O."/>
            <person name="Blanc G."/>
            <person name="Decker E.L."/>
            <person name="van Gessel N."/>
            <person name="Grimwood J."/>
            <person name="Hayes R.D."/>
            <person name="Graham S.W."/>
            <person name="Gunter L.E."/>
            <person name="McDaniel S.F."/>
            <person name="Hoernstein S.N.W."/>
            <person name="Larsson A."/>
            <person name="Li F.W."/>
            <person name="Perroud P.F."/>
            <person name="Phillips J."/>
            <person name="Ranjan P."/>
            <person name="Rokshar D.S."/>
            <person name="Rothfels C.J."/>
            <person name="Schneider L."/>
            <person name="Shu S."/>
            <person name="Stevenson D.W."/>
            <person name="Thummler F."/>
            <person name="Tillich M."/>
            <person name="Villarreal Aguilar J.C."/>
            <person name="Widiez T."/>
            <person name="Wong G.K."/>
            <person name="Wymore A."/>
            <person name="Zhang Y."/>
            <person name="Zimmer A.D."/>
            <person name="Quatrano R.S."/>
            <person name="Mayer K.F.X."/>
            <person name="Goodstein D."/>
            <person name="Casacuberta J.M."/>
            <person name="Vandepoele K."/>
            <person name="Reski R."/>
            <person name="Cuming A.C."/>
            <person name="Tuskan G.A."/>
            <person name="Maumus F."/>
            <person name="Salse J."/>
            <person name="Schmutz J."/>
            <person name="Rensing S.A."/>
        </authorList>
    </citation>
    <scope>NUCLEOTIDE SEQUENCE [LARGE SCALE GENOMIC DNA]</scope>
    <source>
        <strain evidence="4 5">cv. Gransden 2004</strain>
    </source>
</reference>
<dbReference type="GO" id="GO:0006511">
    <property type="term" value="P:ubiquitin-dependent protein catabolic process"/>
    <property type="evidence" value="ECO:0007669"/>
    <property type="project" value="EnsemblPlants"/>
</dbReference>
<dbReference type="FunCoup" id="A0A2K1KCY2">
    <property type="interactions" value="2924"/>
</dbReference>
<feature type="transmembrane region" description="Helical" evidence="1">
    <location>
        <begin position="296"/>
        <end position="314"/>
    </location>
</feature>
<dbReference type="Gramene" id="Pp3c7_24370V3.2">
    <property type="protein sequence ID" value="Pp3c7_24370V3.2"/>
    <property type="gene ID" value="Pp3c7_24370"/>
</dbReference>
<keyword evidence="1" id="KW-0472">Membrane</keyword>
<dbReference type="GO" id="GO:0016020">
    <property type="term" value="C:membrane"/>
    <property type="evidence" value="ECO:0007669"/>
    <property type="project" value="EnsemblPlants"/>
</dbReference>
<dbReference type="EnsemblPlants" id="Pp3c7_24370V3.4">
    <property type="protein sequence ID" value="Pp3c7_24370V3.4"/>
    <property type="gene ID" value="Pp3c7_24370"/>
</dbReference>
<evidence type="ECO:0000259" key="2">
    <source>
        <dbReference type="PROSITE" id="PS50127"/>
    </source>
</evidence>
<dbReference type="SUPFAM" id="SSF54495">
    <property type="entry name" value="UBC-like"/>
    <property type="match status" value="1"/>
</dbReference>
<dbReference type="Pfam" id="PF00179">
    <property type="entry name" value="UQ_con"/>
    <property type="match status" value="1"/>
</dbReference>
<dbReference type="PANTHER" id="PTHR24067">
    <property type="entry name" value="UBIQUITIN-CONJUGATING ENZYME E2"/>
    <property type="match status" value="1"/>
</dbReference>
<dbReference type="PaxDb" id="3218-PP1S407_50V6.1"/>
<accession>A0A2K1KCY2</accession>
<name>A0A2K1KCY2_PHYPA</name>
<dbReference type="GO" id="GO:0005634">
    <property type="term" value="C:nucleus"/>
    <property type="evidence" value="ECO:0000318"/>
    <property type="project" value="GO_Central"/>
</dbReference>
<dbReference type="EnsemblPlants" id="Pp3c7_24370V3.1">
    <property type="protein sequence ID" value="Pp3c7_24370V3.1"/>
    <property type="gene ID" value="Pp3c7_24370"/>
</dbReference>
<dbReference type="KEGG" id="ppp:112284188"/>
<dbReference type="GO" id="GO:0061631">
    <property type="term" value="F:ubiquitin conjugating enzyme activity"/>
    <property type="evidence" value="ECO:0000318"/>
    <property type="project" value="GO_Central"/>
</dbReference>
<dbReference type="STRING" id="3218.A0A2K1KCY2"/>
<evidence type="ECO:0000313" key="3">
    <source>
        <dbReference type="EMBL" id="PNR51621.1"/>
    </source>
</evidence>
<dbReference type="Gramene" id="Pp3c7_24370V3.1">
    <property type="protein sequence ID" value="Pp3c7_24370V3.1"/>
    <property type="gene ID" value="Pp3c7_24370"/>
</dbReference>
<dbReference type="OMA" id="YPKDERR"/>
<evidence type="ECO:0000313" key="4">
    <source>
        <dbReference type="EnsemblPlants" id="Pp3c7_24370V3.1"/>
    </source>
</evidence>